<evidence type="ECO:0000256" key="2">
    <source>
        <dbReference type="SAM" id="Phobius"/>
    </source>
</evidence>
<feature type="compositionally biased region" description="Basic and acidic residues" evidence="1">
    <location>
        <begin position="72"/>
        <end position="83"/>
    </location>
</feature>
<keyword evidence="2" id="KW-0472">Membrane</keyword>
<keyword evidence="2" id="KW-0812">Transmembrane</keyword>
<dbReference type="AlphaFoldDB" id="A0AAX4PCD7"/>
<name>A0AAX4PCD7_9CHLO</name>
<evidence type="ECO:0000313" key="4">
    <source>
        <dbReference type="Proteomes" id="UP001472866"/>
    </source>
</evidence>
<keyword evidence="2" id="KW-1133">Transmembrane helix</keyword>
<dbReference type="EMBL" id="CP151508">
    <property type="protein sequence ID" value="WZN63630.1"/>
    <property type="molecule type" value="Genomic_DNA"/>
</dbReference>
<proteinExistence type="predicted"/>
<gene>
    <name evidence="3" type="ORF">HKI87_08g51790</name>
</gene>
<keyword evidence="4" id="KW-1185">Reference proteome</keyword>
<reference evidence="3 4" key="1">
    <citation type="submission" date="2024-03" db="EMBL/GenBank/DDBJ databases">
        <title>Complete genome sequence of the green alga Chloropicon roscoffensis RCC1871.</title>
        <authorList>
            <person name="Lemieux C."/>
            <person name="Pombert J.-F."/>
            <person name="Otis C."/>
            <person name="Turmel M."/>
        </authorList>
    </citation>
    <scope>NUCLEOTIDE SEQUENCE [LARGE SCALE GENOMIC DNA]</scope>
    <source>
        <strain evidence="3 4">RCC1871</strain>
    </source>
</reference>
<feature type="region of interest" description="Disordered" evidence="1">
    <location>
        <begin position="29"/>
        <end position="83"/>
    </location>
</feature>
<feature type="transmembrane region" description="Helical" evidence="2">
    <location>
        <begin position="184"/>
        <end position="203"/>
    </location>
</feature>
<protein>
    <submittedName>
        <fullName evidence="3">Uncharacterized protein</fullName>
    </submittedName>
</protein>
<evidence type="ECO:0000256" key="1">
    <source>
        <dbReference type="SAM" id="MobiDB-lite"/>
    </source>
</evidence>
<accession>A0AAX4PCD7</accession>
<sequence>MLSENKRTPSSNRVELVKKVGDQVARDLSNEFKENTQSQKPQKKRVTFRLDGDDVRAGSRLSAGGMSASFESPRRRDRDEARDKAAAAAYSPASKLTLRPVPSSTFQQLSRVVNGVKDLERRIESIEAAGRGPGAGSPGRRMETEVARIQRKLSDISDRLKGPARAQAREGVAWGTARAVGRSALHLLLLLAAVLLAAAIAAGSRESLLTAYEQPT</sequence>
<evidence type="ECO:0000313" key="3">
    <source>
        <dbReference type="EMBL" id="WZN63630.1"/>
    </source>
</evidence>
<feature type="compositionally biased region" description="Basic and acidic residues" evidence="1">
    <location>
        <begin position="48"/>
        <end position="57"/>
    </location>
</feature>
<organism evidence="3 4">
    <name type="scientific">Chloropicon roscoffensis</name>
    <dbReference type="NCBI Taxonomy" id="1461544"/>
    <lineage>
        <taxon>Eukaryota</taxon>
        <taxon>Viridiplantae</taxon>
        <taxon>Chlorophyta</taxon>
        <taxon>Chloropicophyceae</taxon>
        <taxon>Chloropicales</taxon>
        <taxon>Chloropicaceae</taxon>
        <taxon>Chloropicon</taxon>
    </lineage>
</organism>
<dbReference type="Proteomes" id="UP001472866">
    <property type="component" value="Chromosome 08"/>
</dbReference>